<organism evidence="1 2">
    <name type="scientific">Roseisolibacter agri</name>
    <dbReference type="NCBI Taxonomy" id="2014610"/>
    <lineage>
        <taxon>Bacteria</taxon>
        <taxon>Pseudomonadati</taxon>
        <taxon>Gemmatimonadota</taxon>
        <taxon>Gemmatimonadia</taxon>
        <taxon>Gemmatimonadales</taxon>
        <taxon>Gemmatimonadaceae</taxon>
        <taxon>Roseisolibacter</taxon>
    </lineage>
</organism>
<dbReference type="Gene3D" id="1.25.40.10">
    <property type="entry name" value="Tetratricopeptide repeat domain"/>
    <property type="match status" value="1"/>
</dbReference>
<evidence type="ECO:0008006" key="3">
    <source>
        <dbReference type="Google" id="ProtNLM"/>
    </source>
</evidence>
<accession>A0AA37V7L3</accession>
<dbReference type="AlphaFoldDB" id="A0AA37V7L3"/>
<dbReference type="SUPFAM" id="SSF48452">
    <property type="entry name" value="TPR-like"/>
    <property type="match status" value="1"/>
</dbReference>
<keyword evidence="2" id="KW-1185">Reference proteome</keyword>
<comment type="caution">
    <text evidence="1">The sequence shown here is derived from an EMBL/GenBank/DDBJ whole genome shotgun (WGS) entry which is preliminary data.</text>
</comment>
<evidence type="ECO:0000313" key="2">
    <source>
        <dbReference type="Proteomes" id="UP001161325"/>
    </source>
</evidence>
<dbReference type="Proteomes" id="UP001161325">
    <property type="component" value="Unassembled WGS sequence"/>
</dbReference>
<reference evidence="1" key="1">
    <citation type="submission" date="2022-08" db="EMBL/GenBank/DDBJ databases">
        <title>Draft genome sequencing of Roseisolibacter agri AW1220.</title>
        <authorList>
            <person name="Tobiishi Y."/>
            <person name="Tonouchi A."/>
        </authorList>
    </citation>
    <scope>NUCLEOTIDE SEQUENCE</scope>
    <source>
        <strain evidence="1">AW1220</strain>
    </source>
</reference>
<proteinExistence type="predicted"/>
<evidence type="ECO:0000313" key="1">
    <source>
        <dbReference type="EMBL" id="GLC26786.1"/>
    </source>
</evidence>
<name>A0AA37V7L3_9BACT</name>
<dbReference type="EMBL" id="BRXS01000005">
    <property type="protein sequence ID" value="GLC26786.1"/>
    <property type="molecule type" value="Genomic_DNA"/>
</dbReference>
<protein>
    <recommendedName>
        <fullName evidence="3">Tetratricopeptide repeat protein</fullName>
    </recommendedName>
</protein>
<dbReference type="InterPro" id="IPR011990">
    <property type="entry name" value="TPR-like_helical_dom_sf"/>
</dbReference>
<gene>
    <name evidence="1" type="ORF">rosag_32990</name>
</gene>
<sequence>MAVLAAAVLAIGCGGAARARRAADARALAAADAQVLAGCYDCLRAARDAYERLAAGGGADSVRVRLFETEVLLALRQKELALDATAPLERARTLAPRLPAALEPARVLAMVDAVLPDPDGLPLQVMAGHRRRNLPALGRMDGDVRWLAASGWSPAARAYLALALECSNGRRPRERPAGDPPLVTYRMSFCARVDTAALRRVHEQVPGFVETAYYRAQSATGLAAETGGGEARALFEVAYARFPDAPGLTFAFGWLETIVGDCEAAVRRYDETIAREPAHERAWLQRTVCLSAMHQDSAAIASATRLIALRSAYASDGYYWRALSHLRRTELAAARGDADTAKARSRAANVLTLAGVIEHDQGDLPVAERDLREALDAPSGPANCTAASYLARVLSRVERWRESATQFEGAMGCFDGKVSQLRARIEELLASAARNPEYTAARVARLAADSAEQRRSYHTSAFNAASMHARTGGFARASELLDIAARDSARADVIAKLREAMKARPVARTGGAAR</sequence>